<dbReference type="CTD" id="9800547"/>
<evidence type="ECO:0000313" key="3">
    <source>
        <dbReference type="Proteomes" id="UP000483820"/>
    </source>
</evidence>
<dbReference type="GeneID" id="9800547"/>
<feature type="compositionally biased region" description="Polar residues" evidence="1">
    <location>
        <begin position="115"/>
        <end position="134"/>
    </location>
</feature>
<feature type="region of interest" description="Disordered" evidence="1">
    <location>
        <begin position="109"/>
        <end position="145"/>
    </location>
</feature>
<name>A0A6A5H7T5_CAERE</name>
<dbReference type="Proteomes" id="UP000483820">
    <property type="component" value="Chromosome III"/>
</dbReference>
<comment type="caution">
    <text evidence="2">The sequence shown here is derived from an EMBL/GenBank/DDBJ whole genome shotgun (WGS) entry which is preliminary data.</text>
</comment>
<proteinExistence type="predicted"/>
<feature type="compositionally biased region" description="Low complexity" evidence="1">
    <location>
        <begin position="135"/>
        <end position="145"/>
    </location>
</feature>
<evidence type="ECO:0000256" key="1">
    <source>
        <dbReference type="SAM" id="MobiDB-lite"/>
    </source>
</evidence>
<accession>A0A6A5H7T5</accession>
<dbReference type="RefSeq" id="XP_053587854.1">
    <property type="nucleotide sequence ID" value="XM_053728277.1"/>
</dbReference>
<reference evidence="2 3" key="1">
    <citation type="submission" date="2019-12" db="EMBL/GenBank/DDBJ databases">
        <title>Chromosome-level assembly of the Caenorhabditis remanei genome.</title>
        <authorList>
            <person name="Teterina A.A."/>
            <person name="Willis J.H."/>
            <person name="Phillips P.C."/>
        </authorList>
    </citation>
    <scope>NUCLEOTIDE SEQUENCE [LARGE SCALE GENOMIC DNA]</scope>
    <source>
        <strain evidence="2 3">PX506</strain>
        <tissue evidence="2">Whole organism</tissue>
    </source>
</reference>
<dbReference type="AlphaFoldDB" id="A0A6A5H7T5"/>
<dbReference type="KEGG" id="crq:GCK72_011190"/>
<sequence>MMEGGELEFLPDEQSDDVEVTDVESVDGTIIMTTSKMIRHKTAQLDQKIQELERRWANRPTEQGLLITESQLDILHWKVLEEEMNTIIEELNILDTLIFLISRLLDEEPSRENPDQSLNFTRNPKSASTLNIPPSLSLSSSASGI</sequence>
<dbReference type="EMBL" id="WUAV01000003">
    <property type="protein sequence ID" value="KAF1762926.1"/>
    <property type="molecule type" value="Genomic_DNA"/>
</dbReference>
<evidence type="ECO:0000313" key="2">
    <source>
        <dbReference type="EMBL" id="KAF1762926.1"/>
    </source>
</evidence>
<gene>
    <name evidence="2" type="ORF">GCK72_011190</name>
</gene>
<organism evidence="2 3">
    <name type="scientific">Caenorhabditis remanei</name>
    <name type="common">Caenorhabditis vulgaris</name>
    <dbReference type="NCBI Taxonomy" id="31234"/>
    <lineage>
        <taxon>Eukaryota</taxon>
        <taxon>Metazoa</taxon>
        <taxon>Ecdysozoa</taxon>
        <taxon>Nematoda</taxon>
        <taxon>Chromadorea</taxon>
        <taxon>Rhabditida</taxon>
        <taxon>Rhabditina</taxon>
        <taxon>Rhabditomorpha</taxon>
        <taxon>Rhabditoidea</taxon>
        <taxon>Rhabditidae</taxon>
        <taxon>Peloderinae</taxon>
        <taxon>Caenorhabditis</taxon>
    </lineage>
</organism>
<protein>
    <submittedName>
        <fullName evidence="2">Uncharacterized protein</fullName>
    </submittedName>
</protein>